<name>A0ABP8MDA1_9BACT</name>
<evidence type="ECO:0000256" key="6">
    <source>
        <dbReference type="ARBA" id="ARBA00022692"/>
    </source>
</evidence>
<evidence type="ECO:0000259" key="10">
    <source>
        <dbReference type="PROSITE" id="PS52015"/>
    </source>
</evidence>
<dbReference type="InterPro" id="IPR037682">
    <property type="entry name" value="TonB_C"/>
</dbReference>
<sequence length="227" mass="24857">MTVIDRFSLQGDSQVVTVQLSMTMPSASPVSLEPVPLEPMPLEPERETLVAEPVFEDRLADDVSRDRQTTIAKTVVPTPLRVPDVPTDASVSRARRLQPERELPTVTDVAAERPRQPPTAAFTPSVSMNPLEQMAGISDRTPADFSANAPPQYPADAVARRLEGTVKLKLIIDETGRVERVEIVDSSGHNALDRAAVEAVQAWQGQPAKRYGHPVASEEVLPIRFRL</sequence>
<dbReference type="SUPFAM" id="SSF74653">
    <property type="entry name" value="TolA/TonB C-terminal domain"/>
    <property type="match status" value="1"/>
</dbReference>
<evidence type="ECO:0000256" key="4">
    <source>
        <dbReference type="ARBA" id="ARBA00022475"/>
    </source>
</evidence>
<keyword evidence="9" id="KW-0472">Membrane</keyword>
<feature type="domain" description="TonB C-terminal" evidence="10">
    <location>
        <begin position="138"/>
        <end position="227"/>
    </location>
</feature>
<evidence type="ECO:0000256" key="7">
    <source>
        <dbReference type="ARBA" id="ARBA00022927"/>
    </source>
</evidence>
<dbReference type="Gene3D" id="3.30.1150.10">
    <property type="match status" value="1"/>
</dbReference>
<evidence type="ECO:0000256" key="9">
    <source>
        <dbReference type="ARBA" id="ARBA00023136"/>
    </source>
</evidence>
<dbReference type="InterPro" id="IPR006260">
    <property type="entry name" value="TonB/TolA_C"/>
</dbReference>
<evidence type="ECO:0000256" key="5">
    <source>
        <dbReference type="ARBA" id="ARBA00022519"/>
    </source>
</evidence>
<dbReference type="Proteomes" id="UP001500840">
    <property type="component" value="Unassembled WGS sequence"/>
</dbReference>
<keyword evidence="12" id="KW-1185">Reference proteome</keyword>
<evidence type="ECO:0000256" key="8">
    <source>
        <dbReference type="ARBA" id="ARBA00022989"/>
    </source>
</evidence>
<dbReference type="PANTHER" id="PTHR33446:SF2">
    <property type="entry name" value="PROTEIN TONB"/>
    <property type="match status" value="1"/>
</dbReference>
<comment type="similarity">
    <text evidence="2">Belongs to the TonB family.</text>
</comment>
<evidence type="ECO:0000256" key="3">
    <source>
        <dbReference type="ARBA" id="ARBA00022448"/>
    </source>
</evidence>
<dbReference type="Pfam" id="PF03544">
    <property type="entry name" value="TonB_C"/>
    <property type="match status" value="1"/>
</dbReference>
<dbReference type="NCBIfam" id="TIGR01352">
    <property type="entry name" value="tonB_Cterm"/>
    <property type="match status" value="1"/>
</dbReference>
<keyword evidence="3" id="KW-0813">Transport</keyword>
<gene>
    <name evidence="11" type="ORF">GCM10023156_10090</name>
</gene>
<keyword evidence="5" id="KW-0997">Cell inner membrane</keyword>
<evidence type="ECO:0000256" key="2">
    <source>
        <dbReference type="ARBA" id="ARBA00006555"/>
    </source>
</evidence>
<dbReference type="PRINTS" id="PR01374">
    <property type="entry name" value="TONBPROTEIN"/>
</dbReference>
<keyword evidence="4" id="KW-1003">Cell membrane</keyword>
<keyword evidence="8" id="KW-1133">Transmembrane helix</keyword>
<organism evidence="11 12">
    <name type="scientific">Novipirellula rosea</name>
    <dbReference type="NCBI Taxonomy" id="1031540"/>
    <lineage>
        <taxon>Bacteria</taxon>
        <taxon>Pseudomonadati</taxon>
        <taxon>Planctomycetota</taxon>
        <taxon>Planctomycetia</taxon>
        <taxon>Pirellulales</taxon>
        <taxon>Pirellulaceae</taxon>
        <taxon>Novipirellula</taxon>
    </lineage>
</organism>
<protein>
    <recommendedName>
        <fullName evidence="10">TonB C-terminal domain-containing protein</fullName>
    </recommendedName>
</protein>
<reference evidence="12" key="1">
    <citation type="journal article" date="2019" name="Int. J. Syst. Evol. Microbiol.">
        <title>The Global Catalogue of Microorganisms (GCM) 10K type strain sequencing project: providing services to taxonomists for standard genome sequencing and annotation.</title>
        <authorList>
            <consortium name="The Broad Institute Genomics Platform"/>
            <consortium name="The Broad Institute Genome Sequencing Center for Infectious Disease"/>
            <person name="Wu L."/>
            <person name="Ma J."/>
        </authorList>
    </citation>
    <scope>NUCLEOTIDE SEQUENCE [LARGE SCALE GENOMIC DNA]</scope>
    <source>
        <strain evidence="12">JCM 17759</strain>
    </source>
</reference>
<dbReference type="InterPro" id="IPR051045">
    <property type="entry name" value="TonB-dependent_transducer"/>
</dbReference>
<comment type="subcellular location">
    <subcellularLocation>
        <location evidence="1">Cell inner membrane</location>
        <topology evidence="1">Single-pass membrane protein</topology>
        <orientation evidence="1">Periplasmic side</orientation>
    </subcellularLocation>
</comment>
<evidence type="ECO:0000313" key="12">
    <source>
        <dbReference type="Proteomes" id="UP001500840"/>
    </source>
</evidence>
<keyword evidence="6" id="KW-0812">Transmembrane</keyword>
<dbReference type="EMBL" id="BAABGA010000012">
    <property type="protein sequence ID" value="GAA4447735.1"/>
    <property type="molecule type" value="Genomic_DNA"/>
</dbReference>
<dbReference type="InterPro" id="IPR003538">
    <property type="entry name" value="TonB"/>
</dbReference>
<evidence type="ECO:0000313" key="11">
    <source>
        <dbReference type="EMBL" id="GAA4447735.1"/>
    </source>
</evidence>
<proteinExistence type="inferred from homology"/>
<dbReference type="PANTHER" id="PTHR33446">
    <property type="entry name" value="PROTEIN TONB-RELATED"/>
    <property type="match status" value="1"/>
</dbReference>
<dbReference type="PROSITE" id="PS52015">
    <property type="entry name" value="TONB_CTD"/>
    <property type="match status" value="1"/>
</dbReference>
<accession>A0ABP8MDA1</accession>
<evidence type="ECO:0000256" key="1">
    <source>
        <dbReference type="ARBA" id="ARBA00004383"/>
    </source>
</evidence>
<comment type="caution">
    <text evidence="11">The sequence shown here is derived from an EMBL/GenBank/DDBJ whole genome shotgun (WGS) entry which is preliminary data.</text>
</comment>
<keyword evidence="7" id="KW-0653">Protein transport</keyword>